<dbReference type="Pfam" id="PF15985">
    <property type="entry name" value="KH_6"/>
    <property type="match status" value="1"/>
</dbReference>
<dbReference type="GO" id="GO:0071034">
    <property type="term" value="P:CUT catabolic process"/>
    <property type="evidence" value="ECO:0007669"/>
    <property type="project" value="TreeGrafter"/>
</dbReference>
<dbReference type="GO" id="GO:0003723">
    <property type="term" value="F:RNA binding"/>
    <property type="evidence" value="ECO:0007669"/>
    <property type="project" value="UniProtKB-KW"/>
</dbReference>
<dbReference type="GO" id="GO:0000176">
    <property type="term" value="C:nuclear exosome (RNase complex)"/>
    <property type="evidence" value="ECO:0007669"/>
    <property type="project" value="TreeGrafter"/>
</dbReference>
<dbReference type="InterPro" id="IPR012340">
    <property type="entry name" value="NA-bd_OB-fold"/>
</dbReference>
<accession>A0A9N8EM11</accession>
<evidence type="ECO:0000259" key="5">
    <source>
        <dbReference type="Pfam" id="PF15985"/>
    </source>
</evidence>
<dbReference type="Proteomes" id="UP001153069">
    <property type="component" value="Unassembled WGS sequence"/>
</dbReference>
<dbReference type="PANTHER" id="PTHR21321">
    <property type="entry name" value="PNAS-3 RELATED"/>
    <property type="match status" value="1"/>
</dbReference>
<gene>
    <name evidence="6" type="ORF">SEMRO_1229_G254490.1</name>
</gene>
<dbReference type="Gene3D" id="3.30.1370.10">
    <property type="entry name" value="K Homology domain, type 1"/>
    <property type="match status" value="1"/>
</dbReference>
<dbReference type="Pfam" id="PF21262">
    <property type="entry name" value="RRP40_S1"/>
    <property type="match status" value="1"/>
</dbReference>
<evidence type="ECO:0000313" key="7">
    <source>
        <dbReference type="Proteomes" id="UP001153069"/>
    </source>
</evidence>
<reference evidence="6" key="1">
    <citation type="submission" date="2020-06" db="EMBL/GenBank/DDBJ databases">
        <authorList>
            <consortium name="Plant Systems Biology data submission"/>
        </authorList>
    </citation>
    <scope>NUCLEOTIDE SEQUENCE</scope>
    <source>
        <strain evidence="6">D6</strain>
    </source>
</reference>
<comment type="subcellular location">
    <subcellularLocation>
        <location evidence="1">Nucleus</location>
    </subcellularLocation>
</comment>
<dbReference type="Gene3D" id="2.40.50.140">
    <property type="entry name" value="Nucleic acid-binding proteins"/>
    <property type="match status" value="1"/>
</dbReference>
<evidence type="ECO:0000256" key="4">
    <source>
        <dbReference type="SAM" id="MobiDB-lite"/>
    </source>
</evidence>
<feature type="region of interest" description="Disordered" evidence="4">
    <location>
        <begin position="1"/>
        <end position="63"/>
    </location>
</feature>
<dbReference type="CDD" id="cd22526">
    <property type="entry name" value="KH-I_Rrp40"/>
    <property type="match status" value="1"/>
</dbReference>
<keyword evidence="7" id="KW-1185">Reference proteome</keyword>
<dbReference type="InterPro" id="IPR036612">
    <property type="entry name" value="KH_dom_type_1_sf"/>
</dbReference>
<evidence type="ECO:0000313" key="6">
    <source>
        <dbReference type="EMBL" id="CAB9521761.1"/>
    </source>
</evidence>
<dbReference type="AlphaFoldDB" id="A0A9N8EM11"/>
<dbReference type="OrthoDB" id="340500at2759"/>
<feature type="compositionally biased region" description="Low complexity" evidence="4">
    <location>
        <begin position="40"/>
        <end position="53"/>
    </location>
</feature>
<dbReference type="GO" id="GO:0034475">
    <property type="term" value="P:U4 snRNA 3'-end processing"/>
    <property type="evidence" value="ECO:0007669"/>
    <property type="project" value="TreeGrafter"/>
</dbReference>
<evidence type="ECO:0000256" key="1">
    <source>
        <dbReference type="ARBA" id="ARBA00004123"/>
    </source>
</evidence>
<dbReference type="GO" id="GO:0000177">
    <property type="term" value="C:cytoplasmic exosome (RNase complex)"/>
    <property type="evidence" value="ECO:0007669"/>
    <property type="project" value="TreeGrafter"/>
</dbReference>
<dbReference type="GO" id="GO:0000467">
    <property type="term" value="P:exonucleolytic trimming to generate mature 3'-end of 5.8S rRNA from tricistronic rRNA transcript (SSU-rRNA, 5.8S rRNA, LSU-rRNA)"/>
    <property type="evidence" value="ECO:0007669"/>
    <property type="project" value="TreeGrafter"/>
</dbReference>
<dbReference type="EMBL" id="CAICTM010001227">
    <property type="protein sequence ID" value="CAB9521761.1"/>
    <property type="molecule type" value="Genomic_DNA"/>
</dbReference>
<feature type="compositionally biased region" description="Polar residues" evidence="4">
    <location>
        <begin position="1"/>
        <end position="14"/>
    </location>
</feature>
<comment type="caution">
    <text evidence="6">The sequence shown here is derived from an EMBL/GenBank/DDBJ whole genome shotgun (WGS) entry which is preliminary data.</text>
</comment>
<dbReference type="InterPro" id="IPR026699">
    <property type="entry name" value="Exosome_RNA_bind1/RRP40/RRP4"/>
</dbReference>
<evidence type="ECO:0000256" key="2">
    <source>
        <dbReference type="ARBA" id="ARBA00022835"/>
    </source>
</evidence>
<keyword evidence="2" id="KW-0271">Exosome</keyword>
<organism evidence="6 7">
    <name type="scientific">Seminavis robusta</name>
    <dbReference type="NCBI Taxonomy" id="568900"/>
    <lineage>
        <taxon>Eukaryota</taxon>
        <taxon>Sar</taxon>
        <taxon>Stramenopiles</taxon>
        <taxon>Ochrophyta</taxon>
        <taxon>Bacillariophyta</taxon>
        <taxon>Bacillariophyceae</taxon>
        <taxon>Bacillariophycidae</taxon>
        <taxon>Naviculales</taxon>
        <taxon>Naviculaceae</taxon>
        <taxon>Seminavis</taxon>
    </lineage>
</organism>
<feature type="domain" description="K Homology" evidence="5">
    <location>
        <begin position="203"/>
        <end position="254"/>
    </location>
</feature>
<dbReference type="GO" id="GO:0071051">
    <property type="term" value="P:poly(A)-dependent snoRNA 3'-end processing"/>
    <property type="evidence" value="ECO:0007669"/>
    <property type="project" value="TreeGrafter"/>
</dbReference>
<dbReference type="GO" id="GO:0071038">
    <property type="term" value="P:TRAMP-dependent tRNA surveillance pathway"/>
    <property type="evidence" value="ECO:0007669"/>
    <property type="project" value="TreeGrafter"/>
</dbReference>
<dbReference type="InterPro" id="IPR004088">
    <property type="entry name" value="KH_dom_type_1"/>
</dbReference>
<dbReference type="PANTHER" id="PTHR21321:SF1">
    <property type="entry name" value="EXOSOME COMPLEX COMPONENT RRP40"/>
    <property type="match status" value="1"/>
</dbReference>
<dbReference type="SUPFAM" id="SSF54791">
    <property type="entry name" value="Eukaryotic type KH-domain (KH-domain type I)"/>
    <property type="match status" value="1"/>
</dbReference>
<dbReference type="InterPro" id="IPR049469">
    <property type="entry name" value="RRP40_KH-I"/>
</dbReference>
<proteinExistence type="predicted"/>
<sequence>MGKSKSNNKVGQSPSPTPPKDELPLVVVLPGDDVTDRILPPSSDSSTTTTTTTKKPKLGVGLSYNPTTHRIQATLAGKLRQHRNNKAFFVQQNTKRYVPALEDRVVVVVEDRIGSDGVGGDLYRVNMGGPHPALMSSLAFEGASKRNKPQFAPGTLLYARVATLYRNGMMDPVLSCQNGPHDLGIAPKDWMTNEGTYGELKGGTMARVSLGLARELLRPSTNVVLDELAQPQYKLAFELAVGVNGFVWVHSTRPEYTILIHNAIRNSEVLTPPQVRAMVQSLVFTVQKQIQQNADREEDV</sequence>
<name>A0A9N8EM11_9STRA</name>
<protein>
    <submittedName>
        <fullName evidence="6">Complex component RRP40</fullName>
    </submittedName>
</protein>
<evidence type="ECO:0000256" key="3">
    <source>
        <dbReference type="ARBA" id="ARBA00022884"/>
    </source>
</evidence>
<dbReference type="GO" id="GO:0071035">
    <property type="term" value="P:nuclear polyadenylation-dependent rRNA catabolic process"/>
    <property type="evidence" value="ECO:0007669"/>
    <property type="project" value="TreeGrafter"/>
</dbReference>
<keyword evidence="3" id="KW-0694">RNA-binding</keyword>
<dbReference type="SUPFAM" id="SSF50249">
    <property type="entry name" value="Nucleic acid-binding proteins"/>
    <property type="match status" value="1"/>
</dbReference>